<proteinExistence type="predicted"/>
<evidence type="ECO:0000313" key="1">
    <source>
        <dbReference type="EMBL" id="CCA82208.1"/>
    </source>
</evidence>
<organism evidence="1">
    <name type="scientific">blood disease bacterium R229</name>
    <dbReference type="NCBI Taxonomy" id="741978"/>
    <lineage>
        <taxon>Bacteria</taxon>
        <taxon>Pseudomonadati</taxon>
        <taxon>Pseudomonadota</taxon>
        <taxon>Betaproteobacteria</taxon>
        <taxon>Burkholderiales</taxon>
        <taxon>Burkholderiaceae</taxon>
        <taxon>Ralstonia</taxon>
        <taxon>Ralstonia solanacearum species complex</taxon>
    </lineage>
</organism>
<reference evidence="1" key="2">
    <citation type="submission" date="2011-04" db="EMBL/GenBank/DDBJ databases">
        <authorList>
            <person name="Genoscope - CEA"/>
        </authorList>
    </citation>
    <scope>NUCLEOTIDE SEQUENCE</scope>
    <source>
        <strain evidence="1">R229</strain>
    </source>
</reference>
<dbReference type="EMBL" id="FR854076">
    <property type="protein sequence ID" value="CCA82208.1"/>
    <property type="molecule type" value="Genomic_DNA"/>
</dbReference>
<accession>G2ZT45</accession>
<name>G2ZT45_9RALS</name>
<reference evidence="1" key="1">
    <citation type="journal article" date="2011" name="PLoS ONE">
        <title>Ralstonia syzygii, the Blood Disease Bacterium and some Asian R. solanacearum strains form a single genomic species despite divergent lifestyles.</title>
        <authorList>
            <person name="Remenant B."/>
            <person name="de Cambiaire J.C."/>
            <person name="Cellier G."/>
            <person name="Jacobs J.M."/>
            <person name="Mangenot S."/>
            <person name="Barbe V."/>
            <person name="Lajus A."/>
            <person name="Vallenet D."/>
            <person name="Medigue C."/>
            <person name="Fegan M."/>
            <person name="Allen C."/>
            <person name="Prior P."/>
        </authorList>
    </citation>
    <scope>NUCLEOTIDE SEQUENCE</scope>
    <source>
        <strain evidence="1">R229</strain>
    </source>
</reference>
<dbReference type="AlphaFoldDB" id="G2ZT45"/>
<sequence length="50" mass="5498">MKVIQPFGGYAVGDEITDEAEIKRVLDSEQAHYVVKVPGEPKPDKDAAKK</sequence>
<protein>
    <submittedName>
        <fullName evidence="1">Uncharacterized protein</fullName>
    </submittedName>
</protein>
<gene>
    <name evidence="1" type="ORF">BDB_30025</name>
</gene>